<dbReference type="Proteomes" id="UP000693970">
    <property type="component" value="Unassembled WGS sequence"/>
</dbReference>
<name>A0A9K3PCP2_9STRA</name>
<evidence type="ECO:0000259" key="1">
    <source>
        <dbReference type="Pfam" id="PF03457"/>
    </source>
</evidence>
<keyword evidence="2" id="KW-0547">Nucleotide-binding</keyword>
<dbReference type="OrthoDB" id="58859at2759"/>
<dbReference type="GO" id="GO:0004386">
    <property type="term" value="F:helicase activity"/>
    <property type="evidence" value="ECO:0007669"/>
    <property type="project" value="UniProtKB-KW"/>
</dbReference>
<keyword evidence="2" id="KW-0347">Helicase</keyword>
<reference evidence="2" key="1">
    <citation type="journal article" date="2021" name="Sci. Rep.">
        <title>Diploid genomic architecture of Nitzschia inconspicua, an elite biomass production diatom.</title>
        <authorList>
            <person name="Oliver A."/>
            <person name="Podell S."/>
            <person name="Pinowska A."/>
            <person name="Traller J.C."/>
            <person name="Smith S.R."/>
            <person name="McClure R."/>
            <person name="Beliaev A."/>
            <person name="Bohutskyi P."/>
            <person name="Hill E.A."/>
            <person name="Rabines A."/>
            <person name="Zheng H."/>
            <person name="Allen L.Z."/>
            <person name="Kuo A."/>
            <person name="Grigoriev I.V."/>
            <person name="Allen A.E."/>
            <person name="Hazlebeck D."/>
            <person name="Allen E.E."/>
        </authorList>
    </citation>
    <scope>NUCLEOTIDE SEQUENCE</scope>
    <source>
        <strain evidence="2">Hildebrandi</strain>
    </source>
</reference>
<dbReference type="PANTHER" id="PTHR33418">
    <property type="entry name" value="HELICASE-ASSOCIATED"/>
    <property type="match status" value="1"/>
</dbReference>
<feature type="domain" description="Helicase-associated" evidence="1">
    <location>
        <begin position="241"/>
        <end position="307"/>
    </location>
</feature>
<keyword evidence="2" id="KW-0067">ATP-binding</keyword>
<reference evidence="2" key="2">
    <citation type="submission" date="2021-04" db="EMBL/GenBank/DDBJ databases">
        <authorList>
            <person name="Podell S."/>
        </authorList>
    </citation>
    <scope>NUCLEOTIDE SEQUENCE</scope>
    <source>
        <strain evidence="2">Hildebrandi</strain>
    </source>
</reference>
<feature type="domain" description="Helicase-associated" evidence="1">
    <location>
        <begin position="168"/>
        <end position="235"/>
    </location>
</feature>
<accession>A0A9K3PCP2</accession>
<comment type="caution">
    <text evidence="2">The sequence shown here is derived from an EMBL/GenBank/DDBJ whole genome shotgun (WGS) entry which is preliminary data.</text>
</comment>
<dbReference type="AlphaFoldDB" id="A0A9K3PCP2"/>
<sequence>MDLFDSTYIYSNGAPATAYHQDLDHLVSFLDRAEAIVASGQGNVTAGNSDNNRLNPFFLLEPTPIRPDHEMAIRKQNSSKNDNHPTSKLADPFCASAGPSISDLSRDMDLEPIDLRAAALAPMVIGQLSKDRYFRPTNNHLFSVGKESISQNESDGSSASIRLRKYHTSQWDDRFHELMAFRQEHGHLLIPHYYPPNQKLAQWVKRQRHQYKRKQMGQHSTLTDEREGQLAAVGFIFDSHRAVWYTRYESLKAFFLANGHCGIPSKFEDGSLNVWIKHQRRQYLLFMNGEKSAMTEERIVALNSIRFNWNPRNFVRPQKQLI</sequence>
<dbReference type="PANTHER" id="PTHR33418:SF1">
    <property type="entry name" value="HELICASE-ASSOCIATED DOMAIN-CONTAINING PROTEIN"/>
    <property type="match status" value="1"/>
</dbReference>
<dbReference type="InterPro" id="IPR005114">
    <property type="entry name" value="Helicase_assoc"/>
</dbReference>
<evidence type="ECO:0000313" key="2">
    <source>
        <dbReference type="EMBL" id="KAG7340229.1"/>
    </source>
</evidence>
<proteinExistence type="predicted"/>
<evidence type="ECO:0000313" key="3">
    <source>
        <dbReference type="Proteomes" id="UP000693970"/>
    </source>
</evidence>
<organism evidence="2 3">
    <name type="scientific">Nitzschia inconspicua</name>
    <dbReference type="NCBI Taxonomy" id="303405"/>
    <lineage>
        <taxon>Eukaryota</taxon>
        <taxon>Sar</taxon>
        <taxon>Stramenopiles</taxon>
        <taxon>Ochrophyta</taxon>
        <taxon>Bacillariophyta</taxon>
        <taxon>Bacillariophyceae</taxon>
        <taxon>Bacillariophycidae</taxon>
        <taxon>Bacillariales</taxon>
        <taxon>Bacillariaceae</taxon>
        <taxon>Nitzschia</taxon>
    </lineage>
</organism>
<dbReference type="Pfam" id="PF03457">
    <property type="entry name" value="HA"/>
    <property type="match status" value="2"/>
</dbReference>
<keyword evidence="2" id="KW-0378">Hydrolase</keyword>
<dbReference type="EMBL" id="JAGRRH010000027">
    <property type="protein sequence ID" value="KAG7340229.1"/>
    <property type="molecule type" value="Genomic_DNA"/>
</dbReference>
<gene>
    <name evidence="2" type="ORF">IV203_023772</name>
</gene>
<protein>
    <submittedName>
        <fullName evidence="2">Helicase domain protein</fullName>
    </submittedName>
</protein>
<keyword evidence="3" id="KW-1185">Reference proteome</keyword>